<accession>A0ABQ7BGD2</accession>
<evidence type="ECO:0000256" key="2">
    <source>
        <dbReference type="SAM" id="SignalP"/>
    </source>
</evidence>
<sequence length="131" mass="13891">MVRRVWVLFFSSGCVLVGPITTAAGCGVEHAGWLVLELSGRLAANFGLSVLDGYGHVVVLVSLIATSNARSPLTSQYLIVALLLLLLFVWACALRLSASCSQALVRTRLCLGTVVVVVVFACLSLLDRVCV</sequence>
<keyword evidence="1" id="KW-0812">Transmembrane</keyword>
<feature type="transmembrane region" description="Helical" evidence="1">
    <location>
        <begin position="77"/>
        <end position="98"/>
    </location>
</feature>
<dbReference type="Proteomes" id="UP000266723">
    <property type="component" value="Unassembled WGS sequence"/>
</dbReference>
<gene>
    <name evidence="3" type="ORF">DY000_02042360</name>
</gene>
<comment type="caution">
    <text evidence="3">The sequence shown here is derived from an EMBL/GenBank/DDBJ whole genome shotgun (WGS) entry which is preliminary data.</text>
</comment>
<evidence type="ECO:0000313" key="3">
    <source>
        <dbReference type="EMBL" id="KAF3531377.1"/>
    </source>
</evidence>
<organism evidence="3 4">
    <name type="scientific">Brassica cretica</name>
    <name type="common">Mustard</name>
    <dbReference type="NCBI Taxonomy" id="69181"/>
    <lineage>
        <taxon>Eukaryota</taxon>
        <taxon>Viridiplantae</taxon>
        <taxon>Streptophyta</taxon>
        <taxon>Embryophyta</taxon>
        <taxon>Tracheophyta</taxon>
        <taxon>Spermatophyta</taxon>
        <taxon>Magnoliopsida</taxon>
        <taxon>eudicotyledons</taxon>
        <taxon>Gunneridae</taxon>
        <taxon>Pentapetalae</taxon>
        <taxon>rosids</taxon>
        <taxon>malvids</taxon>
        <taxon>Brassicales</taxon>
        <taxon>Brassicaceae</taxon>
        <taxon>Brassiceae</taxon>
        <taxon>Brassica</taxon>
    </lineage>
</organism>
<feature type="transmembrane region" description="Helical" evidence="1">
    <location>
        <begin position="42"/>
        <end position="65"/>
    </location>
</feature>
<name>A0ABQ7BGD2_BRACR</name>
<keyword evidence="2" id="KW-0732">Signal</keyword>
<feature type="transmembrane region" description="Helical" evidence="1">
    <location>
        <begin position="104"/>
        <end position="126"/>
    </location>
</feature>
<feature type="signal peptide" evidence="2">
    <location>
        <begin position="1"/>
        <end position="17"/>
    </location>
</feature>
<proteinExistence type="predicted"/>
<dbReference type="PROSITE" id="PS51257">
    <property type="entry name" value="PROKAR_LIPOPROTEIN"/>
    <property type="match status" value="1"/>
</dbReference>
<reference evidence="3 4" key="1">
    <citation type="journal article" date="2020" name="BMC Genomics">
        <title>Intraspecific diversification of the crop wild relative Brassica cretica Lam. using demographic model selection.</title>
        <authorList>
            <person name="Kioukis A."/>
            <person name="Michalopoulou V.A."/>
            <person name="Briers L."/>
            <person name="Pirintsos S."/>
            <person name="Studholme D.J."/>
            <person name="Pavlidis P."/>
            <person name="Sarris P.F."/>
        </authorList>
    </citation>
    <scope>NUCLEOTIDE SEQUENCE [LARGE SCALE GENOMIC DNA]</scope>
    <source>
        <strain evidence="4">cv. PFS-1207/04</strain>
    </source>
</reference>
<evidence type="ECO:0000256" key="1">
    <source>
        <dbReference type="SAM" id="Phobius"/>
    </source>
</evidence>
<protein>
    <recommendedName>
        <fullName evidence="5">Transmembrane protein</fullName>
    </recommendedName>
</protein>
<evidence type="ECO:0000313" key="4">
    <source>
        <dbReference type="Proteomes" id="UP000266723"/>
    </source>
</evidence>
<dbReference type="EMBL" id="QGKV02001507">
    <property type="protein sequence ID" value="KAF3531377.1"/>
    <property type="molecule type" value="Genomic_DNA"/>
</dbReference>
<keyword evidence="1" id="KW-0472">Membrane</keyword>
<keyword evidence="1" id="KW-1133">Transmembrane helix</keyword>
<feature type="chain" id="PRO_5046182121" description="Transmembrane protein" evidence="2">
    <location>
        <begin position="18"/>
        <end position="131"/>
    </location>
</feature>
<keyword evidence="4" id="KW-1185">Reference proteome</keyword>
<evidence type="ECO:0008006" key="5">
    <source>
        <dbReference type="Google" id="ProtNLM"/>
    </source>
</evidence>